<feature type="compositionally biased region" description="Polar residues" evidence="1">
    <location>
        <begin position="499"/>
        <end position="529"/>
    </location>
</feature>
<dbReference type="eggNOG" id="ENOG502S5YH">
    <property type="taxonomic scope" value="Eukaryota"/>
</dbReference>
<feature type="compositionally biased region" description="Polar residues" evidence="1">
    <location>
        <begin position="77"/>
        <end position="89"/>
    </location>
</feature>
<feature type="region of interest" description="Disordered" evidence="1">
    <location>
        <begin position="487"/>
        <end position="562"/>
    </location>
</feature>
<evidence type="ECO:0000313" key="4">
    <source>
        <dbReference type="Proteomes" id="UP000002035"/>
    </source>
</evidence>
<dbReference type="GeneID" id="9224064"/>
<dbReference type="VEuPathDB" id="FungiDB:MCYG_08526"/>
<accession>C5G0Q4</accession>
<feature type="compositionally biased region" description="Polar residues" evidence="1">
    <location>
        <begin position="578"/>
        <end position="596"/>
    </location>
</feature>
<name>C5G0Q4_ARTOC</name>
<reference evidence="4" key="1">
    <citation type="journal article" date="2012" name="MBio">
        <title>Comparative genome analysis of Trichophyton rubrum and related dermatophytes reveals candidate genes involved in infection.</title>
        <authorList>
            <person name="Martinez D.A."/>
            <person name="Oliver B.G."/>
            <person name="Graeser Y."/>
            <person name="Goldberg J.M."/>
            <person name="Li W."/>
            <person name="Martinez-Rossi N.M."/>
            <person name="Monod M."/>
            <person name="Shelest E."/>
            <person name="Barton R.C."/>
            <person name="Birch E."/>
            <person name="Brakhage A.A."/>
            <person name="Chen Z."/>
            <person name="Gurr S.J."/>
            <person name="Heiman D."/>
            <person name="Heitman J."/>
            <person name="Kosti I."/>
            <person name="Rossi A."/>
            <person name="Saif S."/>
            <person name="Samalova M."/>
            <person name="Saunders C.W."/>
            <person name="Shea T."/>
            <person name="Summerbell R.C."/>
            <person name="Xu J."/>
            <person name="Young S."/>
            <person name="Zeng Q."/>
            <person name="Birren B.W."/>
            <person name="Cuomo C.A."/>
            <person name="White T.C."/>
        </authorList>
    </citation>
    <scope>NUCLEOTIDE SEQUENCE [LARGE SCALE GENOMIC DNA]</scope>
    <source>
        <strain evidence="4">ATCC MYA-4605 / CBS 113480</strain>
    </source>
</reference>
<sequence length="704" mass="75445">MFRLLPWSSAARGQPVTAQERAVKGMAVSEQSQFPAPSPRSPTQQKLKRKRSDSAGSEVTREDDKPVSPDAAVVGFQLSTLRDITASESNDIDRSRETPDSGVVPDRQPSDPDSASAANKLDIPRISDLRQPMAARTMDTEELRQTLESQLSLEVLLKHDELRMIEQEMAKCQVALEQLRRCGEIPYPGSGLTGPLAAVSNGTGPAVMPRSNPRPPASPSPWGANNGAYTRHYARWLLPDPRFDGGEADMVPSSGAGKSPLDGRTTRAAWADATTASSRSQRGAAGAKLQALSSGYPPPKDKVGPMIIKRKSDGQLVKLVCLDCRRDNFSSTQGFINHCRIAHNRSFASHDAAAAASGEPVEVDEAGTVVGGQNEAPAAGPAGYVHPLIRSALQTDPAKGAKQGPQTKASPPLQQPVSSSSSQPLPKSHTPKRNFKGPNVSPASTFKASPQTPHLSSLMLWKGIDIDLSHIVNDAFTKPDIDMLLSDDNSDSETEDTPHTQANHASSQLRIRNNRLPTRTVYASSQPQRPGSRKGMDKRSLNHRSPARFQTSPTLPSSSGRITGERHLQAGRDIDMADSNSPNLSPNTVESNQAPSLVSDDGDYEAPSESESPSPSSSGSENEGNKFDDVEVQDGDDPNGDSHASNSTSHLSGPAKHHTQPPIPTTPTRHGATRKDDLSGSKNVSHINTKPIAPPSRDSKKRYR</sequence>
<dbReference type="HOGENOM" id="CLU_016272_0_0_1"/>
<dbReference type="InterPro" id="IPR058706">
    <property type="entry name" value="zf-C2H2_AHC1-like"/>
</dbReference>
<feature type="compositionally biased region" description="Low complexity" evidence="1">
    <location>
        <begin position="410"/>
        <end position="428"/>
    </location>
</feature>
<feature type="region of interest" description="Disordered" evidence="1">
    <location>
        <begin position="203"/>
        <end position="224"/>
    </location>
</feature>
<evidence type="ECO:0000256" key="1">
    <source>
        <dbReference type="SAM" id="MobiDB-lite"/>
    </source>
</evidence>
<feature type="compositionally biased region" description="Polar residues" evidence="1">
    <location>
        <begin position="29"/>
        <end position="45"/>
    </location>
</feature>
<feature type="region of interest" description="Disordered" evidence="1">
    <location>
        <begin position="273"/>
        <end position="300"/>
    </location>
</feature>
<dbReference type="OrthoDB" id="5355528at2759"/>
<feature type="compositionally biased region" description="Polar residues" evidence="1">
    <location>
        <begin position="548"/>
        <end position="561"/>
    </location>
</feature>
<feature type="compositionally biased region" description="Polar residues" evidence="1">
    <location>
        <begin position="642"/>
        <end position="651"/>
    </location>
</feature>
<gene>
    <name evidence="3" type="ORF">MCYG_08526</name>
</gene>
<organism evidence="3 4">
    <name type="scientific">Arthroderma otae (strain ATCC MYA-4605 / CBS 113480)</name>
    <name type="common">Microsporum canis</name>
    <dbReference type="NCBI Taxonomy" id="554155"/>
    <lineage>
        <taxon>Eukaryota</taxon>
        <taxon>Fungi</taxon>
        <taxon>Dikarya</taxon>
        <taxon>Ascomycota</taxon>
        <taxon>Pezizomycotina</taxon>
        <taxon>Eurotiomycetes</taxon>
        <taxon>Eurotiomycetidae</taxon>
        <taxon>Onygenales</taxon>
        <taxon>Arthrodermataceae</taxon>
        <taxon>Microsporum</taxon>
    </lineage>
</organism>
<feature type="region of interest" description="Disordered" evidence="1">
    <location>
        <begin position="575"/>
        <end position="704"/>
    </location>
</feature>
<dbReference type="AlphaFoldDB" id="C5G0Q4"/>
<keyword evidence="4" id="KW-1185">Reference proteome</keyword>
<feature type="compositionally biased region" description="Polar residues" evidence="1">
    <location>
        <begin position="441"/>
        <end position="451"/>
    </location>
</feature>
<feature type="region of interest" description="Disordered" evidence="1">
    <location>
        <begin position="396"/>
        <end position="451"/>
    </location>
</feature>
<feature type="compositionally biased region" description="Acidic residues" evidence="1">
    <location>
        <begin position="630"/>
        <end position="639"/>
    </location>
</feature>
<feature type="compositionally biased region" description="Low complexity" evidence="1">
    <location>
        <begin position="273"/>
        <end position="287"/>
    </location>
</feature>
<feature type="region of interest" description="Disordered" evidence="1">
    <location>
        <begin position="1"/>
        <end position="123"/>
    </location>
</feature>
<evidence type="ECO:0000259" key="2">
    <source>
        <dbReference type="Pfam" id="PF25909"/>
    </source>
</evidence>
<feature type="domain" description="AHC1-like C2H2 zinc-finger" evidence="2">
    <location>
        <begin position="308"/>
        <end position="353"/>
    </location>
</feature>
<dbReference type="EMBL" id="DS995709">
    <property type="protein sequence ID" value="EEQ35707.1"/>
    <property type="molecule type" value="Genomic_DNA"/>
</dbReference>
<proteinExistence type="predicted"/>
<dbReference type="Proteomes" id="UP000002035">
    <property type="component" value="Unassembled WGS sequence"/>
</dbReference>
<dbReference type="STRING" id="554155.C5G0Q4"/>
<protein>
    <recommendedName>
        <fullName evidence="2">AHC1-like C2H2 zinc-finger domain-containing protein</fullName>
    </recommendedName>
</protein>
<dbReference type="OMA" id="TRHYAKW"/>
<feature type="compositionally biased region" description="Low complexity" evidence="1">
    <location>
        <begin position="609"/>
        <end position="622"/>
    </location>
</feature>
<dbReference type="Pfam" id="PF25909">
    <property type="entry name" value="zf-C2H2_AHC1"/>
    <property type="match status" value="1"/>
</dbReference>
<dbReference type="RefSeq" id="XP_002842695.1">
    <property type="nucleotide sequence ID" value="XM_002842649.1"/>
</dbReference>
<evidence type="ECO:0000313" key="3">
    <source>
        <dbReference type="EMBL" id="EEQ35707.1"/>
    </source>
</evidence>